<gene>
    <name evidence="1" type="ORF">ANCCEY_09364</name>
</gene>
<dbReference type="Proteomes" id="UP000054495">
    <property type="component" value="Unassembled WGS sequence"/>
</dbReference>
<dbReference type="InterPro" id="IPR016187">
    <property type="entry name" value="CTDL_fold"/>
</dbReference>
<evidence type="ECO:0000313" key="2">
    <source>
        <dbReference type="Proteomes" id="UP000054495"/>
    </source>
</evidence>
<organism evidence="1 2">
    <name type="scientific">Ancylostoma ceylanicum</name>
    <dbReference type="NCBI Taxonomy" id="53326"/>
    <lineage>
        <taxon>Eukaryota</taxon>
        <taxon>Metazoa</taxon>
        <taxon>Ecdysozoa</taxon>
        <taxon>Nematoda</taxon>
        <taxon>Chromadorea</taxon>
        <taxon>Rhabditida</taxon>
        <taxon>Rhabditina</taxon>
        <taxon>Rhabditomorpha</taxon>
        <taxon>Strongyloidea</taxon>
        <taxon>Ancylostomatidae</taxon>
        <taxon>Ancylostomatinae</taxon>
        <taxon>Ancylostoma</taxon>
    </lineage>
</organism>
<dbReference type="InterPro" id="IPR016186">
    <property type="entry name" value="C-type_lectin-like/link_sf"/>
</dbReference>
<keyword evidence="2" id="KW-1185">Reference proteome</keyword>
<reference evidence="1 2" key="1">
    <citation type="submission" date="2013-05" db="EMBL/GenBank/DDBJ databases">
        <title>Draft genome of the parasitic nematode Anyclostoma ceylanicum.</title>
        <authorList>
            <person name="Mitreva M."/>
        </authorList>
    </citation>
    <scope>NUCLEOTIDE SEQUENCE [LARGE SCALE GENOMIC DNA]</scope>
</reference>
<dbReference type="Gene3D" id="3.10.100.10">
    <property type="entry name" value="Mannose-Binding Protein A, subunit A"/>
    <property type="match status" value="1"/>
</dbReference>
<protein>
    <recommendedName>
        <fullName evidence="3">C-type lectin domain-containing protein</fullName>
    </recommendedName>
</protein>
<evidence type="ECO:0000313" key="1">
    <source>
        <dbReference type="EMBL" id="EPB71542.1"/>
    </source>
</evidence>
<evidence type="ECO:0008006" key="3">
    <source>
        <dbReference type="Google" id="ProtNLM"/>
    </source>
</evidence>
<name>A0A0D6LV73_9BILA</name>
<dbReference type="AlphaFoldDB" id="A0A0D6LV73"/>
<accession>A0A0D6LV73</accession>
<sequence>MSSSKVIQHQICPDGWRRYGETCFYVEMERLPFDMAEARCKDKNSTIFVADSLDEWELANTAVLSGSEWMDNYHKLRRLSEHGFAAF</sequence>
<dbReference type="EMBL" id="KE125104">
    <property type="protein sequence ID" value="EPB71542.1"/>
    <property type="molecule type" value="Genomic_DNA"/>
</dbReference>
<dbReference type="SUPFAM" id="SSF56436">
    <property type="entry name" value="C-type lectin-like"/>
    <property type="match status" value="1"/>
</dbReference>
<proteinExistence type="predicted"/>